<name>A0A0A9AYB8_ARUDO</name>
<protein>
    <submittedName>
        <fullName evidence="1">Uncharacterized protein</fullName>
    </submittedName>
</protein>
<dbReference type="EMBL" id="GBRH01243970">
    <property type="protein sequence ID" value="JAD53925.1"/>
    <property type="molecule type" value="Transcribed_RNA"/>
</dbReference>
<evidence type="ECO:0000313" key="1">
    <source>
        <dbReference type="EMBL" id="JAD53925.1"/>
    </source>
</evidence>
<reference evidence="1" key="1">
    <citation type="submission" date="2014-09" db="EMBL/GenBank/DDBJ databases">
        <authorList>
            <person name="Magalhaes I.L.F."/>
            <person name="Oliveira U."/>
            <person name="Santos F.R."/>
            <person name="Vidigal T.H.D.A."/>
            <person name="Brescovit A.D."/>
            <person name="Santos A.J."/>
        </authorList>
    </citation>
    <scope>NUCLEOTIDE SEQUENCE</scope>
    <source>
        <tissue evidence="1">Shoot tissue taken approximately 20 cm above the soil surface</tissue>
    </source>
</reference>
<accession>A0A0A9AYB8</accession>
<reference evidence="1" key="2">
    <citation type="journal article" date="2015" name="Data Brief">
        <title>Shoot transcriptome of the giant reed, Arundo donax.</title>
        <authorList>
            <person name="Barrero R.A."/>
            <person name="Guerrero F.D."/>
            <person name="Moolhuijzen P."/>
            <person name="Goolsby J.A."/>
            <person name="Tidwell J."/>
            <person name="Bellgard S.E."/>
            <person name="Bellgard M.I."/>
        </authorList>
    </citation>
    <scope>NUCLEOTIDE SEQUENCE</scope>
    <source>
        <tissue evidence="1">Shoot tissue taken approximately 20 cm above the soil surface</tissue>
    </source>
</reference>
<organism evidence="1">
    <name type="scientific">Arundo donax</name>
    <name type="common">Giant reed</name>
    <name type="synonym">Donax arundinaceus</name>
    <dbReference type="NCBI Taxonomy" id="35708"/>
    <lineage>
        <taxon>Eukaryota</taxon>
        <taxon>Viridiplantae</taxon>
        <taxon>Streptophyta</taxon>
        <taxon>Embryophyta</taxon>
        <taxon>Tracheophyta</taxon>
        <taxon>Spermatophyta</taxon>
        <taxon>Magnoliopsida</taxon>
        <taxon>Liliopsida</taxon>
        <taxon>Poales</taxon>
        <taxon>Poaceae</taxon>
        <taxon>PACMAD clade</taxon>
        <taxon>Arundinoideae</taxon>
        <taxon>Arundineae</taxon>
        <taxon>Arundo</taxon>
    </lineage>
</organism>
<proteinExistence type="predicted"/>
<sequence length="8" mass="1050">MWKWNTKG</sequence>